<reference evidence="1 2" key="1">
    <citation type="submission" date="2020-02" db="EMBL/GenBank/DDBJ databases">
        <title>Draft genome sequence of Haematococcus lacustris strain NIES-144.</title>
        <authorList>
            <person name="Morimoto D."/>
            <person name="Nakagawa S."/>
            <person name="Yoshida T."/>
            <person name="Sawayama S."/>
        </authorList>
    </citation>
    <scope>NUCLEOTIDE SEQUENCE [LARGE SCALE GENOMIC DNA]</scope>
    <source>
        <strain evidence="1 2">NIES-144</strain>
    </source>
</reference>
<evidence type="ECO:0000313" key="2">
    <source>
        <dbReference type="Proteomes" id="UP000485058"/>
    </source>
</evidence>
<gene>
    <name evidence="1" type="ORF">HaLaN_10019</name>
</gene>
<dbReference type="EMBL" id="BLLF01000680">
    <property type="protein sequence ID" value="GFH14045.1"/>
    <property type="molecule type" value="Genomic_DNA"/>
</dbReference>
<accession>A0A699YXW5</accession>
<comment type="caution">
    <text evidence="1">The sequence shown here is derived from an EMBL/GenBank/DDBJ whole genome shotgun (WGS) entry which is preliminary data.</text>
</comment>
<dbReference type="AlphaFoldDB" id="A0A699YXW5"/>
<organism evidence="1 2">
    <name type="scientific">Haematococcus lacustris</name>
    <name type="common">Green alga</name>
    <name type="synonym">Haematococcus pluvialis</name>
    <dbReference type="NCBI Taxonomy" id="44745"/>
    <lineage>
        <taxon>Eukaryota</taxon>
        <taxon>Viridiplantae</taxon>
        <taxon>Chlorophyta</taxon>
        <taxon>core chlorophytes</taxon>
        <taxon>Chlorophyceae</taxon>
        <taxon>CS clade</taxon>
        <taxon>Chlamydomonadales</taxon>
        <taxon>Haematococcaceae</taxon>
        <taxon>Haematococcus</taxon>
    </lineage>
</organism>
<keyword evidence="2" id="KW-1185">Reference proteome</keyword>
<proteinExistence type="predicted"/>
<name>A0A699YXW5_HAELA</name>
<sequence length="80" mass="8322">MGGSVHVVQGCPSHPASTSCSCALTCPDRRVAACESSALDALFAARQPCLPLRTRKTTVRKDLGVLEASTQLQGILSHSA</sequence>
<evidence type="ECO:0000313" key="1">
    <source>
        <dbReference type="EMBL" id="GFH14045.1"/>
    </source>
</evidence>
<dbReference type="Proteomes" id="UP000485058">
    <property type="component" value="Unassembled WGS sequence"/>
</dbReference>
<protein>
    <submittedName>
        <fullName evidence="1">Uncharacterized protein</fullName>
    </submittedName>
</protein>